<accession>A0ABM7S2S4</accession>
<evidence type="ECO:0000313" key="1">
    <source>
        <dbReference type="EMBL" id="BCY27875.1"/>
    </source>
</evidence>
<dbReference type="EMBL" id="AP024749">
    <property type="protein sequence ID" value="BCY27875.1"/>
    <property type="molecule type" value="Genomic_DNA"/>
</dbReference>
<gene>
    <name evidence="1" type="ORF">KK2020170_07430</name>
</gene>
<sequence length="145" mass="17113">MNKLKFIFIVSVFSLNCFSQNKFLKNNSESEELSRNVSELFSQNKISNGINNLSEYWPLPKNELDALEEKTIKYLNLIESRFGKSIGYLKVNEEKIADIAIRETYLVRYSMSAIRLKFTYYKSTKGWILNAFEWDDSFTEEFKNN</sequence>
<reference evidence="1 2" key="1">
    <citation type="submission" date="2021-06" db="EMBL/GenBank/DDBJ databases">
        <title>Whole genome sequences of Flavobacterium sp. KK2020170 and assembly.</title>
        <authorList>
            <person name="Kitahara K."/>
            <person name="Miyoshi S."/>
            <person name="Uesaka K."/>
        </authorList>
    </citation>
    <scope>NUCLEOTIDE SEQUENCE [LARGE SCALE GENOMIC DNA]</scope>
    <source>
        <strain evidence="1 2">KK2020170</strain>
    </source>
</reference>
<protein>
    <recommendedName>
        <fullName evidence="3">DUF3887 domain-containing protein</fullName>
    </recommendedName>
</protein>
<evidence type="ECO:0000313" key="2">
    <source>
        <dbReference type="Proteomes" id="UP000825258"/>
    </source>
</evidence>
<keyword evidence="2" id="KW-1185">Reference proteome</keyword>
<proteinExistence type="predicted"/>
<dbReference type="Proteomes" id="UP000825258">
    <property type="component" value="Chromosome"/>
</dbReference>
<name>A0ABM7S2S4_9FLAO</name>
<evidence type="ECO:0008006" key="3">
    <source>
        <dbReference type="Google" id="ProtNLM"/>
    </source>
</evidence>
<organism evidence="1 2">
    <name type="scientific">Flavobacterium okayamense</name>
    <dbReference type="NCBI Taxonomy" id="2830782"/>
    <lineage>
        <taxon>Bacteria</taxon>
        <taxon>Pseudomonadati</taxon>
        <taxon>Bacteroidota</taxon>
        <taxon>Flavobacteriia</taxon>
        <taxon>Flavobacteriales</taxon>
        <taxon>Flavobacteriaceae</taxon>
        <taxon>Flavobacterium</taxon>
    </lineage>
</organism>